<dbReference type="CDD" id="cd04794">
    <property type="entry name" value="euk_LANCL"/>
    <property type="match status" value="1"/>
</dbReference>
<dbReference type="SUPFAM" id="SSF158745">
    <property type="entry name" value="LanC-like"/>
    <property type="match status" value="1"/>
</dbReference>
<accession>A0ABX5X2S9</accession>
<dbReference type="SMART" id="SM01260">
    <property type="entry name" value="LANC_like"/>
    <property type="match status" value="1"/>
</dbReference>
<reference evidence="1 2" key="1">
    <citation type="submission" date="2019-07" db="EMBL/GenBank/DDBJ databases">
        <title>Shewanella sp. YLB-06 whole genomic sequence.</title>
        <authorList>
            <person name="Yu L."/>
        </authorList>
    </citation>
    <scope>NUCLEOTIDE SEQUENCE [LARGE SCALE GENOMIC DNA]</scope>
    <source>
        <strain evidence="1 2">YLB-06</strain>
    </source>
</reference>
<dbReference type="InterPro" id="IPR012341">
    <property type="entry name" value="6hp_glycosidase-like_sf"/>
</dbReference>
<dbReference type="InterPro" id="IPR007822">
    <property type="entry name" value="LANC-like"/>
</dbReference>
<dbReference type="PANTHER" id="PTHR12736:SF7">
    <property type="entry name" value="LANC-LIKE PROTEIN 3"/>
    <property type="match status" value="1"/>
</dbReference>
<evidence type="ECO:0000313" key="2">
    <source>
        <dbReference type="Proteomes" id="UP000315947"/>
    </source>
</evidence>
<sequence>MERTHMLFEPSRHELLTETLWEQDRVQSEITSIIDDIEQSVLPNASWPTHPLDAESYSNSGPKWSAYAGAAGCIHALQILKCYGYQVTDLSHLLPEVHRAFLKAPDVSVEPGLQLGEIGIIMPGVLAQPDNLALSDKLLLCMEATLALPLYEITSGQSGMMHAALALYRKTGDVRWKNVYVKGAKSLMDNWRQNTETREWLWESQVFGPKRHYYGACHGITGNANILLQGVDLLPDDLTELIIERTATTLTISAKREGSARKEAELANWILCSKPNIEKLLVQWCHGAAGIVTAMARTPQIDSLHAKQVDELLAQTGELVWQAGPLVKGANICHGTSGNGYAFLYLYLRWGDPVWLDRARKFAMHAIEQCQSARSQYGQGRYSLWTGDAGLAIYLHHCIHPEAAAIPGLDLF</sequence>
<proteinExistence type="predicted"/>
<protein>
    <recommendedName>
        <fullName evidence="3">Lanthionine synthetase C family protein</fullName>
    </recommendedName>
</protein>
<evidence type="ECO:0000313" key="1">
    <source>
        <dbReference type="EMBL" id="QDO85037.1"/>
    </source>
</evidence>
<dbReference type="Gene3D" id="1.50.10.10">
    <property type="match status" value="1"/>
</dbReference>
<gene>
    <name evidence="1" type="ORF">FM037_19635</name>
</gene>
<evidence type="ECO:0008006" key="3">
    <source>
        <dbReference type="Google" id="ProtNLM"/>
    </source>
</evidence>
<dbReference type="EMBL" id="CP041614">
    <property type="protein sequence ID" value="QDO85037.1"/>
    <property type="molecule type" value="Genomic_DNA"/>
</dbReference>
<dbReference type="PRINTS" id="PR01950">
    <property type="entry name" value="LANCSUPER"/>
</dbReference>
<dbReference type="PANTHER" id="PTHR12736">
    <property type="entry name" value="LANC-LIKE PROTEIN"/>
    <property type="match status" value="1"/>
</dbReference>
<dbReference type="Proteomes" id="UP000315947">
    <property type="component" value="Chromosome"/>
</dbReference>
<keyword evidence="2" id="KW-1185">Reference proteome</keyword>
<dbReference type="Pfam" id="PF05147">
    <property type="entry name" value="LANC_like"/>
    <property type="match status" value="1"/>
</dbReference>
<name>A0ABX5X2S9_9GAMM</name>
<organism evidence="1 2">
    <name type="scientific">Shewanella psychropiezotolerans</name>
    <dbReference type="NCBI Taxonomy" id="2593655"/>
    <lineage>
        <taxon>Bacteria</taxon>
        <taxon>Pseudomonadati</taxon>
        <taxon>Pseudomonadota</taxon>
        <taxon>Gammaproteobacteria</taxon>
        <taxon>Alteromonadales</taxon>
        <taxon>Shewanellaceae</taxon>
        <taxon>Shewanella</taxon>
    </lineage>
</organism>